<evidence type="ECO:0000313" key="1">
    <source>
        <dbReference type="Proteomes" id="UP001652582"/>
    </source>
</evidence>
<dbReference type="RefSeq" id="XP_023937810.2">
    <property type="nucleotide sequence ID" value="XM_024082042.2"/>
</dbReference>
<dbReference type="Proteomes" id="UP001652582">
    <property type="component" value="Chromosome Z"/>
</dbReference>
<dbReference type="AlphaFoldDB" id="A0A6J1MQB1"/>
<accession>A0A6J1MQB1</accession>
<evidence type="ECO:0000313" key="2">
    <source>
        <dbReference type="RefSeq" id="XP_023937810.2"/>
    </source>
</evidence>
<proteinExistence type="predicted"/>
<name>A0A6J1MQB1_BICAN</name>
<organism evidence="1 2">
    <name type="scientific">Bicyclus anynana</name>
    <name type="common">Squinting bush brown butterfly</name>
    <dbReference type="NCBI Taxonomy" id="110368"/>
    <lineage>
        <taxon>Eukaryota</taxon>
        <taxon>Metazoa</taxon>
        <taxon>Ecdysozoa</taxon>
        <taxon>Arthropoda</taxon>
        <taxon>Hexapoda</taxon>
        <taxon>Insecta</taxon>
        <taxon>Pterygota</taxon>
        <taxon>Neoptera</taxon>
        <taxon>Endopterygota</taxon>
        <taxon>Lepidoptera</taxon>
        <taxon>Glossata</taxon>
        <taxon>Ditrysia</taxon>
        <taxon>Papilionoidea</taxon>
        <taxon>Nymphalidae</taxon>
        <taxon>Satyrinae</taxon>
        <taxon>Satyrini</taxon>
        <taxon>Mycalesina</taxon>
        <taxon>Bicyclus</taxon>
    </lineage>
</organism>
<dbReference type="KEGG" id="bany:112045738"/>
<keyword evidence="1" id="KW-1185">Reference proteome</keyword>
<reference evidence="2" key="1">
    <citation type="submission" date="2025-08" db="UniProtKB">
        <authorList>
            <consortium name="RefSeq"/>
        </authorList>
    </citation>
    <scope>IDENTIFICATION</scope>
</reference>
<dbReference type="GeneID" id="112045738"/>
<protein>
    <submittedName>
        <fullName evidence="2">Uncharacterized protein LOC112045738</fullName>
    </submittedName>
</protein>
<gene>
    <name evidence="2" type="primary">LOC112045738</name>
</gene>
<sequence>MRPISWYKNRGGGALGAFYVCDRCKGSTGGKRLSAQFAVGRGGELSPPRLVNTAALQLSLEPAHAMCLPPPAALAAGVASPRRPAAPAALSAAAGAAPRERRAECARELCSDGYTTPRK</sequence>